<dbReference type="EMBL" id="RCDA01000002">
    <property type="protein sequence ID" value="RLK48731.1"/>
    <property type="molecule type" value="Genomic_DNA"/>
</dbReference>
<evidence type="ECO:0000313" key="4">
    <source>
        <dbReference type="Proteomes" id="UP000275461"/>
    </source>
</evidence>
<evidence type="ECO:0000313" key="3">
    <source>
        <dbReference type="EMBL" id="RLK48731.1"/>
    </source>
</evidence>
<dbReference type="SUPFAM" id="SSF56935">
    <property type="entry name" value="Porins"/>
    <property type="match status" value="1"/>
</dbReference>
<gene>
    <name evidence="3" type="ORF">DFR31_1842</name>
</gene>
<reference evidence="3 4" key="1">
    <citation type="submission" date="2018-10" db="EMBL/GenBank/DDBJ databases">
        <title>Genomic Encyclopedia of Type Strains, Phase IV (KMG-IV): sequencing the most valuable type-strain genomes for metagenomic binning, comparative biology and taxonomic classification.</title>
        <authorList>
            <person name="Goeker M."/>
        </authorList>
    </citation>
    <scope>NUCLEOTIDE SEQUENCE [LARGE SCALE GENOMIC DNA]</scope>
    <source>
        <strain evidence="3 4">DSM 12769</strain>
    </source>
</reference>
<proteinExistence type="predicted"/>
<evidence type="ECO:0000256" key="2">
    <source>
        <dbReference type="SAM" id="SignalP"/>
    </source>
</evidence>
<dbReference type="Gene3D" id="2.40.160.10">
    <property type="entry name" value="Porin"/>
    <property type="match status" value="1"/>
</dbReference>
<organism evidence="3 4">
    <name type="scientific">Alkalispirillum mobile</name>
    <dbReference type="NCBI Taxonomy" id="85925"/>
    <lineage>
        <taxon>Bacteria</taxon>
        <taxon>Pseudomonadati</taxon>
        <taxon>Pseudomonadota</taxon>
        <taxon>Gammaproteobacteria</taxon>
        <taxon>Chromatiales</taxon>
        <taxon>Ectothiorhodospiraceae</taxon>
        <taxon>Alkalispirillum</taxon>
    </lineage>
</organism>
<dbReference type="AlphaFoldDB" id="A0A498C8W0"/>
<accession>A0A498C8W0</accession>
<keyword evidence="2" id="KW-0732">Signal</keyword>
<evidence type="ECO:0000256" key="1">
    <source>
        <dbReference type="SAM" id="MobiDB-lite"/>
    </source>
</evidence>
<feature type="chain" id="PRO_5019820638" description="Zinc-regulated TonB-dependent outer membrane receptor" evidence="2">
    <location>
        <begin position="23"/>
        <end position="480"/>
    </location>
</feature>
<sequence>MIRKALGALACAAVLAPSIVLADSAGGDETTSQMQRDPLDQPGLRSQALPLGGSRDQVDSGTAFNPALSVILDGVYYSEISGEWDSPAGFDSGHSHSHGHGHDHDLDEGFNLRETELAFSASVDNYFDAMVILALEGDSGIEVEEAYLTTQSLPAGLQVKAGKFLSDIGYINKQHPHDWDFVDRPLVNEFLFGDHGLQEKGVQISWTPATPVYTRFGVEILQGESSGIANYEGSGSHTITGYDTGASDPGEGRQRSEVDFGLEDKSGPRLFTGFFKVAPDLGYDHAAQFGLSYGYVDTFQNVETHGSGRADVWDGDGWFAGLDAVYKHDSGGAYGHGNLQLQAEYFMRELDLEYTNVVPTGWNRDGGEVADQFSDRRRQDGLYMQAVYGFAPRWEVGARFEALGLTNDSVVPDRDAGEFESFDTSYRYGLSTTWRPTHFSALRAQVNYNDFAKDNGHTNRGAEVMLQYNLSLGVHGAHPF</sequence>
<dbReference type="Proteomes" id="UP000275461">
    <property type="component" value="Unassembled WGS sequence"/>
</dbReference>
<feature type="signal peptide" evidence="2">
    <location>
        <begin position="1"/>
        <end position="22"/>
    </location>
</feature>
<feature type="region of interest" description="Disordered" evidence="1">
    <location>
        <begin position="26"/>
        <end position="57"/>
    </location>
</feature>
<keyword evidence="4" id="KW-1185">Reference proteome</keyword>
<evidence type="ECO:0008006" key="5">
    <source>
        <dbReference type="Google" id="ProtNLM"/>
    </source>
</evidence>
<comment type="caution">
    <text evidence="3">The sequence shown here is derived from an EMBL/GenBank/DDBJ whole genome shotgun (WGS) entry which is preliminary data.</text>
</comment>
<dbReference type="InterPro" id="IPR023614">
    <property type="entry name" value="Porin_dom_sf"/>
</dbReference>
<name>A0A498C8W0_9GAMM</name>
<protein>
    <recommendedName>
        <fullName evidence="5">Zinc-regulated TonB-dependent outer membrane receptor</fullName>
    </recommendedName>
</protein>